<dbReference type="AlphaFoldDB" id="A0A2W4XXB4"/>
<dbReference type="Gene3D" id="1.25.40.10">
    <property type="entry name" value="Tetratricopeptide repeat domain"/>
    <property type="match status" value="2"/>
</dbReference>
<comment type="caution">
    <text evidence="3">The sequence shown here is derived from an EMBL/GenBank/DDBJ whole genome shotgun (WGS) entry which is preliminary data.</text>
</comment>
<proteinExistence type="predicted"/>
<dbReference type="PANTHER" id="PTHR45641:SF19">
    <property type="entry name" value="NEPHROCYSTIN-3"/>
    <property type="match status" value="1"/>
</dbReference>
<dbReference type="PANTHER" id="PTHR45641">
    <property type="entry name" value="TETRATRICOPEPTIDE REPEAT PROTEIN (AFU_ORTHOLOGUE AFUA_6G03870)"/>
    <property type="match status" value="1"/>
</dbReference>
<evidence type="ECO:0008006" key="5">
    <source>
        <dbReference type="Google" id="ProtNLM"/>
    </source>
</evidence>
<evidence type="ECO:0000313" key="4">
    <source>
        <dbReference type="Proteomes" id="UP000249794"/>
    </source>
</evidence>
<evidence type="ECO:0000256" key="1">
    <source>
        <dbReference type="ARBA" id="ARBA00022737"/>
    </source>
</evidence>
<dbReference type="EMBL" id="QBMP01000010">
    <property type="protein sequence ID" value="PZO60372.1"/>
    <property type="molecule type" value="Genomic_DNA"/>
</dbReference>
<gene>
    <name evidence="3" type="ORF">DCF15_02075</name>
</gene>
<dbReference type="Proteomes" id="UP000249794">
    <property type="component" value="Unassembled WGS sequence"/>
</dbReference>
<evidence type="ECO:0000256" key="2">
    <source>
        <dbReference type="ARBA" id="ARBA00022803"/>
    </source>
</evidence>
<keyword evidence="1" id="KW-0677">Repeat</keyword>
<organism evidence="3 4">
    <name type="scientific">Phormidesmis priestleyi</name>
    <dbReference type="NCBI Taxonomy" id="268141"/>
    <lineage>
        <taxon>Bacteria</taxon>
        <taxon>Bacillati</taxon>
        <taxon>Cyanobacteriota</taxon>
        <taxon>Cyanophyceae</taxon>
        <taxon>Leptolyngbyales</taxon>
        <taxon>Leptolyngbyaceae</taxon>
        <taxon>Phormidesmis</taxon>
    </lineage>
</organism>
<reference evidence="3 4" key="2">
    <citation type="submission" date="2018-06" db="EMBL/GenBank/DDBJ databases">
        <title>Metagenomic assembly of (sub)arctic Cyanobacteria and their associated microbiome from non-axenic cultures.</title>
        <authorList>
            <person name="Baurain D."/>
        </authorList>
    </citation>
    <scope>NUCLEOTIDE SEQUENCE [LARGE SCALE GENOMIC DNA]</scope>
    <source>
        <strain evidence="3">ULC027bin1</strain>
    </source>
</reference>
<reference evidence="4" key="1">
    <citation type="submission" date="2018-04" db="EMBL/GenBank/DDBJ databases">
        <authorList>
            <person name="Cornet L."/>
        </authorList>
    </citation>
    <scope>NUCLEOTIDE SEQUENCE [LARGE SCALE GENOMIC DNA]</scope>
</reference>
<dbReference type="SMART" id="SM00028">
    <property type="entry name" value="TPR"/>
    <property type="match status" value="3"/>
</dbReference>
<name>A0A2W4XXB4_9CYAN</name>
<dbReference type="Pfam" id="PF13424">
    <property type="entry name" value="TPR_12"/>
    <property type="match status" value="1"/>
</dbReference>
<dbReference type="SUPFAM" id="SSF48452">
    <property type="entry name" value="TPR-like"/>
    <property type="match status" value="1"/>
</dbReference>
<accession>A0A2W4XXB4</accession>
<dbReference type="InterPro" id="IPR011990">
    <property type="entry name" value="TPR-like_helical_dom_sf"/>
</dbReference>
<keyword evidence="2" id="KW-0802">TPR repeat</keyword>
<dbReference type="InterPro" id="IPR019734">
    <property type="entry name" value="TPR_rpt"/>
</dbReference>
<protein>
    <recommendedName>
        <fullName evidence="5">Tetratricopeptide repeat protein</fullName>
    </recommendedName>
</protein>
<sequence length="344" mass="38482">MIKQILRWLRSHKLAQKRYQQTRHSLKNRSFNRPVNQPISRGSAHAFAAKVPDLPAAMIPDDSSKIIYAVSRVEAIAALNQSLHQALPPSFTPVSVDPADPAFTGSSVAQPRSLRPLKPALRPINAAAPIAPIAIEPDSGEPHLDITASVIDAAYLCECQGRYAEAEHLYQRALTAIRRQLALSQAIPNSTDREFSVLALEITLESRYAALISGLEDLAGLYYRLKRYPNVLPLLEESLAIRQQQQLTHSADLGEKLYQLADAYRHQAMHGKAELMFQRSLDLLREQLGLQHPRTQAVYGEFMQMLATVIECGQFDELGSELPPLDLDHLSDRYSWAKPAWQQL</sequence>
<evidence type="ECO:0000313" key="3">
    <source>
        <dbReference type="EMBL" id="PZO60372.1"/>
    </source>
</evidence>